<comment type="caution">
    <text evidence="1">The sequence shown here is derived from an EMBL/GenBank/DDBJ whole genome shotgun (WGS) entry which is preliminary data.</text>
</comment>
<evidence type="ECO:0000313" key="2">
    <source>
        <dbReference type="Proteomes" id="UP001172687"/>
    </source>
</evidence>
<gene>
    <name evidence="1" type="ORF">QYF68_00565</name>
</gene>
<dbReference type="InterPro" id="IPR055582">
    <property type="entry name" value="DUF7158"/>
</dbReference>
<evidence type="ECO:0000313" key="1">
    <source>
        <dbReference type="EMBL" id="MDN4516320.1"/>
    </source>
</evidence>
<dbReference type="RefSeq" id="WP_208675276.1">
    <property type="nucleotide sequence ID" value="NZ_CP070380.1"/>
</dbReference>
<reference evidence="1" key="1">
    <citation type="submission" date="2023-07" db="EMBL/GenBank/DDBJ databases">
        <title>Degradation of tert-butanol by M. austroafricanum TBA100.</title>
        <authorList>
            <person name="Helbich S."/>
            <person name="Vainshtein Y."/>
        </authorList>
    </citation>
    <scope>NUCLEOTIDE SEQUENCE</scope>
    <source>
        <strain evidence="1">TBA100</strain>
    </source>
</reference>
<sequence>MSAVAATVGSHVITVADVDARERAVRAGVRGDALPRPGAGEARQLRRWLTQVLVAEQVVAMWEGPVDLDAAPSADDLVPDAVARMEVGSVAAATLADPRGRAVFAAVTADVRVPEAAVADYHERNPLRFSSSRHTVGGWRRAPGPARLDEVRAEISAHLLAAARRREYRRWLDARCAELVTLAPGYEHPGDPRQPDNTHRH</sequence>
<organism evidence="1 2">
    <name type="scientific">Mycolicibacterium austroafricanum</name>
    <name type="common">Mycobacterium austroafricanum</name>
    <dbReference type="NCBI Taxonomy" id="39687"/>
    <lineage>
        <taxon>Bacteria</taxon>
        <taxon>Bacillati</taxon>
        <taxon>Actinomycetota</taxon>
        <taxon>Actinomycetes</taxon>
        <taxon>Mycobacteriales</taxon>
        <taxon>Mycobacteriaceae</taxon>
        <taxon>Mycolicibacterium</taxon>
    </lineage>
</organism>
<dbReference type="Proteomes" id="UP001172687">
    <property type="component" value="Unassembled WGS sequence"/>
</dbReference>
<name>A0ABT8H702_MYCAO</name>
<accession>A0ABT8H702</accession>
<dbReference type="Pfam" id="PF23716">
    <property type="entry name" value="DUF7158"/>
    <property type="match status" value="1"/>
</dbReference>
<protein>
    <submittedName>
        <fullName evidence="1">Malonyl CoA-ACP transacylase</fullName>
    </submittedName>
</protein>
<dbReference type="EMBL" id="JAUHTC010000003">
    <property type="protein sequence ID" value="MDN4516320.1"/>
    <property type="molecule type" value="Genomic_DNA"/>
</dbReference>
<keyword evidence="2" id="KW-1185">Reference proteome</keyword>
<proteinExistence type="predicted"/>